<dbReference type="EMBL" id="BAAFJT010000001">
    <property type="protein sequence ID" value="GAB0175943.1"/>
    <property type="molecule type" value="Genomic_DNA"/>
</dbReference>
<organism evidence="1 2">
    <name type="scientific">Grus japonensis</name>
    <name type="common">Japanese crane</name>
    <name type="synonym">Red-crowned crane</name>
    <dbReference type="NCBI Taxonomy" id="30415"/>
    <lineage>
        <taxon>Eukaryota</taxon>
        <taxon>Metazoa</taxon>
        <taxon>Chordata</taxon>
        <taxon>Craniata</taxon>
        <taxon>Vertebrata</taxon>
        <taxon>Euteleostomi</taxon>
        <taxon>Archelosauria</taxon>
        <taxon>Archosauria</taxon>
        <taxon>Dinosauria</taxon>
        <taxon>Saurischia</taxon>
        <taxon>Theropoda</taxon>
        <taxon>Coelurosauria</taxon>
        <taxon>Aves</taxon>
        <taxon>Neognathae</taxon>
        <taxon>Neoaves</taxon>
        <taxon>Gruiformes</taxon>
        <taxon>Gruidae</taxon>
        <taxon>Grus</taxon>
    </lineage>
</organism>
<dbReference type="PANTHER" id="PTHR33332">
    <property type="entry name" value="REVERSE TRANSCRIPTASE DOMAIN-CONTAINING PROTEIN"/>
    <property type="match status" value="1"/>
</dbReference>
<dbReference type="AlphaFoldDB" id="A0ABC9VT98"/>
<evidence type="ECO:0000313" key="1">
    <source>
        <dbReference type="EMBL" id="GAB0175943.1"/>
    </source>
</evidence>
<reference evidence="1 2" key="1">
    <citation type="submission" date="2024-06" db="EMBL/GenBank/DDBJ databases">
        <title>The draft genome of Grus japonensis, version 3.</title>
        <authorList>
            <person name="Nabeshima K."/>
            <person name="Suzuki S."/>
            <person name="Onuma M."/>
        </authorList>
    </citation>
    <scope>NUCLEOTIDE SEQUENCE [LARGE SCALE GENOMIC DNA]</scope>
    <source>
        <strain evidence="1 2">451A</strain>
    </source>
</reference>
<evidence type="ECO:0000313" key="2">
    <source>
        <dbReference type="Proteomes" id="UP001623348"/>
    </source>
</evidence>
<keyword evidence="2" id="KW-1185">Reference proteome</keyword>
<accession>A0ABC9VT98</accession>
<gene>
    <name evidence="1" type="ORF">GRJ2_000059500</name>
</gene>
<name>A0ABC9VT98_GRUJA</name>
<comment type="caution">
    <text evidence="1">The sequence shown here is derived from an EMBL/GenBank/DDBJ whole genome shotgun (WGS) entry which is preliminary data.</text>
</comment>
<protein>
    <submittedName>
        <fullName evidence="1">Uncharacterized protein</fullName>
    </submittedName>
</protein>
<dbReference type="Proteomes" id="UP001623348">
    <property type="component" value="Unassembled WGS sequence"/>
</dbReference>
<sequence length="181" mass="20540">MPASSKTGPPLAKAKPISASVITYLRRRKTLRERELLQPERGVGRCKKLCRHQGQSKARQKYELGEEWLESSPAEKDLGVLVDSKFSMSQQRALTAKRTNHILGCIKHSITSWSKEVIILLYSALVWPHLEYCVQFQAPQFKQDVKGLECVQRRATKPMKGLEGMSYEAQQRTLGLSSLEN</sequence>
<proteinExistence type="predicted"/>